<dbReference type="Proteomes" id="UP000468687">
    <property type="component" value="Unassembled WGS sequence"/>
</dbReference>
<dbReference type="RefSeq" id="WP_163770815.1">
    <property type="nucleotide sequence ID" value="NZ_JAAGXA010000002.1"/>
</dbReference>
<dbReference type="AlphaFoldDB" id="A0A6P0HFG4"/>
<dbReference type="InterPro" id="IPR018713">
    <property type="entry name" value="MPAB/Lcp_cat_dom"/>
</dbReference>
<dbReference type="GO" id="GO:0016491">
    <property type="term" value="F:oxidoreductase activity"/>
    <property type="evidence" value="ECO:0007669"/>
    <property type="project" value="InterPro"/>
</dbReference>
<gene>
    <name evidence="2" type="ORF">G3T38_04085</name>
</gene>
<feature type="domain" description="ER-bound oxygenase mpaB/mpaB'/Rubber oxygenase catalytic" evidence="1">
    <location>
        <begin position="48"/>
        <end position="243"/>
    </location>
</feature>
<evidence type="ECO:0000313" key="3">
    <source>
        <dbReference type="Proteomes" id="UP000468687"/>
    </source>
</evidence>
<dbReference type="PANTHER" id="PTHR36124">
    <property type="match status" value="1"/>
</dbReference>
<evidence type="ECO:0000313" key="2">
    <source>
        <dbReference type="EMBL" id="NEN77452.1"/>
    </source>
</evidence>
<reference evidence="2 3" key="1">
    <citation type="journal article" date="2014" name="Int. J. Syst. Evol. Microbiol.">
        <title>Nocardioides zeae sp. nov., isolated from the stem of Zea mays.</title>
        <authorList>
            <person name="Glaeser S.P."/>
            <person name="McInroy J.A."/>
            <person name="Busse H.J."/>
            <person name="Kampfer P."/>
        </authorList>
    </citation>
    <scope>NUCLEOTIDE SEQUENCE [LARGE SCALE GENOMIC DNA]</scope>
    <source>
        <strain evidence="2 3">JCM 30728</strain>
    </source>
</reference>
<keyword evidence="3" id="KW-1185">Reference proteome</keyword>
<comment type="caution">
    <text evidence="2">The sequence shown here is derived from an EMBL/GenBank/DDBJ whole genome shotgun (WGS) entry which is preliminary data.</text>
</comment>
<dbReference type="Pfam" id="PF09995">
    <property type="entry name" value="MPAB_Lcp_cat"/>
    <property type="match status" value="1"/>
</dbReference>
<dbReference type="InterPro" id="IPR046366">
    <property type="entry name" value="MPAB"/>
</dbReference>
<name>A0A6P0HFG4_9ACTN</name>
<sequence length="291" mass="33394">MATDYWQRRHDTMDPETAYVEIYRDLSQHEFWWDMVQSLSFALFRTYAVPSIGELLDATGEFTDRRQQRYDDTVLLLDAPLVHGFESPEGRTAVRRINQMHRAYDISNDDMRYVLSTFVVVPKRWIDDFGRRPLSDVELRASVNYYRALGRHMAIRDVPATYDEFADLMDSYEAEHFAPSPGSRRVADALVELATTFYPRPFAGGVRLFVLGMLDEPLREALGYDDPGRLVRHGARTALRARARALRALPPRRRPKLARDMPRIRSYPGGFDLADLGTFPARPAGGCPVPH</sequence>
<dbReference type="PANTHER" id="PTHR36124:SF1">
    <property type="entry name" value="ER-BOUND OXYGENASE MPAB_MPAB'_RUBBER OXYGENASE CATALYTIC DOMAIN-CONTAINING PROTEIN"/>
    <property type="match status" value="1"/>
</dbReference>
<proteinExistence type="predicted"/>
<evidence type="ECO:0000259" key="1">
    <source>
        <dbReference type="Pfam" id="PF09995"/>
    </source>
</evidence>
<organism evidence="2 3">
    <name type="scientific">Nocardioides zeae</name>
    <dbReference type="NCBI Taxonomy" id="1457234"/>
    <lineage>
        <taxon>Bacteria</taxon>
        <taxon>Bacillati</taxon>
        <taxon>Actinomycetota</taxon>
        <taxon>Actinomycetes</taxon>
        <taxon>Propionibacteriales</taxon>
        <taxon>Nocardioidaceae</taxon>
        <taxon>Nocardioides</taxon>
    </lineage>
</organism>
<accession>A0A6P0HFG4</accession>
<dbReference type="EMBL" id="JAAGXA010000002">
    <property type="protein sequence ID" value="NEN77452.1"/>
    <property type="molecule type" value="Genomic_DNA"/>
</dbReference>
<protein>
    <submittedName>
        <fullName evidence="2">DUF2236 domain-containing protein</fullName>
    </submittedName>
</protein>